<reference evidence="3" key="1">
    <citation type="submission" date="2012-06" db="EMBL/GenBank/DDBJ databases">
        <title>The complete genome of Flexibacter litoralis DSM 6794.</title>
        <authorList>
            <person name="Lucas S."/>
            <person name="Copeland A."/>
            <person name="Lapidus A."/>
            <person name="Glavina del Rio T."/>
            <person name="Dalin E."/>
            <person name="Tice H."/>
            <person name="Bruce D."/>
            <person name="Goodwin L."/>
            <person name="Pitluck S."/>
            <person name="Peters L."/>
            <person name="Ovchinnikova G."/>
            <person name="Lu M."/>
            <person name="Kyrpides N."/>
            <person name="Mavromatis K."/>
            <person name="Ivanova N."/>
            <person name="Brettin T."/>
            <person name="Detter J.C."/>
            <person name="Han C."/>
            <person name="Larimer F."/>
            <person name="Land M."/>
            <person name="Hauser L."/>
            <person name="Markowitz V."/>
            <person name="Cheng J.-F."/>
            <person name="Hugenholtz P."/>
            <person name="Woyke T."/>
            <person name="Wu D."/>
            <person name="Spring S."/>
            <person name="Lang E."/>
            <person name="Kopitz M."/>
            <person name="Brambilla E."/>
            <person name="Klenk H.-P."/>
            <person name="Eisen J.A."/>
        </authorList>
    </citation>
    <scope>NUCLEOTIDE SEQUENCE [LARGE SCALE GENOMIC DNA]</scope>
    <source>
        <strain evidence="3">ATCC 23117 / DSM 6794 / NBRC 15988 / NCIMB 1366 / Sio-4</strain>
    </source>
</reference>
<dbReference type="EMBL" id="CP003345">
    <property type="protein sequence ID" value="AFM03372.1"/>
    <property type="molecule type" value="Genomic_DNA"/>
</dbReference>
<keyword evidence="3" id="KW-1185">Reference proteome</keyword>
<evidence type="ECO:0008006" key="4">
    <source>
        <dbReference type="Google" id="ProtNLM"/>
    </source>
</evidence>
<organism evidence="2 3">
    <name type="scientific">Bernardetia litoralis (strain ATCC 23117 / DSM 6794 / NBRC 15988 / NCIMB 1366 / Fx l1 / Sio-4)</name>
    <name type="common">Flexibacter litoralis</name>
    <dbReference type="NCBI Taxonomy" id="880071"/>
    <lineage>
        <taxon>Bacteria</taxon>
        <taxon>Pseudomonadati</taxon>
        <taxon>Bacteroidota</taxon>
        <taxon>Cytophagia</taxon>
        <taxon>Cytophagales</taxon>
        <taxon>Bernardetiaceae</taxon>
        <taxon>Bernardetia</taxon>
    </lineage>
</organism>
<evidence type="ECO:0000313" key="2">
    <source>
        <dbReference type="EMBL" id="AFM03372.1"/>
    </source>
</evidence>
<protein>
    <recommendedName>
        <fullName evidence="4">Calx-beta domain-containing protein</fullName>
    </recommendedName>
</protein>
<keyword evidence="1" id="KW-0732">Signal</keyword>
<dbReference type="PATRIC" id="fig|880071.3.peg.897"/>
<dbReference type="Proteomes" id="UP000006054">
    <property type="component" value="Chromosome"/>
</dbReference>
<evidence type="ECO:0000256" key="1">
    <source>
        <dbReference type="SAM" id="SignalP"/>
    </source>
</evidence>
<dbReference type="KEGG" id="fli:Fleli_0918"/>
<dbReference type="HOGENOM" id="CLU_923628_0_0_10"/>
<dbReference type="PROSITE" id="PS51257">
    <property type="entry name" value="PROKAR_LIPOPROTEIN"/>
    <property type="match status" value="1"/>
</dbReference>
<feature type="signal peptide" evidence="1">
    <location>
        <begin position="1"/>
        <end position="23"/>
    </location>
</feature>
<accession>I4AHD7</accession>
<sequence length="301" mass="34045" precursor="true">MKKIFFLKILFTLSILTIFSACEDNNDENPRAEITITAESEKVNLGENLIINYTVNSPIDIKTINILIDNRNVETISSFTTSQTHTGTYNFEGKIEYLNQSPIIQIEVIDIEEERSLKSINIQVRQSSESVPIVEYDNIILETQGISDAKQFLDADLARTFTLLQGKPSASIIDLVAFYDAEKKWVMAAPDDQIIRDYFTDEQNGTQTWSVRNRTHIKETGLTNRDFFAIIDGREIRAEYAQGGIPQGTDSQESFALQVNNLQEGYVFAFQTAQEKEGLIYISKIEGETAGRITISIKMVE</sequence>
<dbReference type="OrthoDB" id="980684at2"/>
<name>I4AHD7_BERLS</name>
<gene>
    <name evidence="2" type="ordered locus">Fleli_0918</name>
</gene>
<feature type="chain" id="PRO_5003686115" description="Calx-beta domain-containing protein" evidence="1">
    <location>
        <begin position="24"/>
        <end position="301"/>
    </location>
</feature>
<dbReference type="RefSeq" id="WP_014796830.1">
    <property type="nucleotide sequence ID" value="NC_018018.1"/>
</dbReference>
<proteinExistence type="predicted"/>
<dbReference type="AlphaFoldDB" id="I4AHD7"/>
<evidence type="ECO:0000313" key="3">
    <source>
        <dbReference type="Proteomes" id="UP000006054"/>
    </source>
</evidence>